<comment type="caution">
    <text evidence="1">The sequence shown here is derived from an EMBL/GenBank/DDBJ whole genome shotgun (WGS) entry which is preliminary data.</text>
</comment>
<accession>A0A0F9FSJ8</accession>
<sequence length="94" mass="10725">MTTEKQLTAQVKGVAEVFGWLFFHVHRSQFSPAGFPDCVMLRGGRIVVAELKVGKNQPSPEQAQWLEAFAETGAETFLWRESDEDWTEIQEVLR</sequence>
<dbReference type="Gene3D" id="3.40.1350.10">
    <property type="match status" value="1"/>
</dbReference>
<dbReference type="EMBL" id="LAZR01029180">
    <property type="protein sequence ID" value="KKL60340.1"/>
    <property type="molecule type" value="Genomic_DNA"/>
</dbReference>
<dbReference type="GO" id="GO:0003676">
    <property type="term" value="F:nucleic acid binding"/>
    <property type="evidence" value="ECO:0007669"/>
    <property type="project" value="InterPro"/>
</dbReference>
<name>A0A0F9FSJ8_9ZZZZ</name>
<evidence type="ECO:0000313" key="1">
    <source>
        <dbReference type="EMBL" id="KKL60340.1"/>
    </source>
</evidence>
<organism evidence="1">
    <name type="scientific">marine sediment metagenome</name>
    <dbReference type="NCBI Taxonomy" id="412755"/>
    <lineage>
        <taxon>unclassified sequences</taxon>
        <taxon>metagenomes</taxon>
        <taxon>ecological metagenomes</taxon>
    </lineage>
</organism>
<reference evidence="1" key="1">
    <citation type="journal article" date="2015" name="Nature">
        <title>Complex archaea that bridge the gap between prokaryotes and eukaryotes.</title>
        <authorList>
            <person name="Spang A."/>
            <person name="Saw J.H."/>
            <person name="Jorgensen S.L."/>
            <person name="Zaremba-Niedzwiedzka K."/>
            <person name="Martijn J."/>
            <person name="Lind A.E."/>
            <person name="van Eijk R."/>
            <person name="Schleper C."/>
            <person name="Guy L."/>
            <person name="Ettema T.J."/>
        </authorList>
    </citation>
    <scope>NUCLEOTIDE SEQUENCE</scope>
</reference>
<dbReference type="AlphaFoldDB" id="A0A0F9FSJ8"/>
<protein>
    <recommendedName>
        <fullName evidence="2">VRR-NUC domain-containing protein</fullName>
    </recommendedName>
</protein>
<proteinExistence type="predicted"/>
<gene>
    <name evidence="1" type="ORF">LCGC14_2206290</name>
</gene>
<evidence type="ECO:0008006" key="2">
    <source>
        <dbReference type="Google" id="ProtNLM"/>
    </source>
</evidence>
<dbReference type="InterPro" id="IPR011856">
    <property type="entry name" value="tRNA_endonuc-like_dom_sf"/>
</dbReference>